<dbReference type="SUPFAM" id="SSF69572">
    <property type="entry name" value="Activating enzymes of the ubiquitin-like proteins"/>
    <property type="match status" value="1"/>
</dbReference>
<feature type="domain" description="DUF6791" evidence="2">
    <location>
        <begin position="2"/>
        <end position="142"/>
    </location>
</feature>
<reference evidence="3 4" key="1">
    <citation type="submission" date="2013-12" db="EMBL/GenBank/DDBJ databases">
        <authorList>
            <person name="Zelazny A."/>
            <person name="Olivier K."/>
            <person name="Holland S."/>
            <person name="Lenaerts A."/>
            <person name="Ordway D."/>
            <person name="DeGroote M.A."/>
            <person name="Parker T."/>
            <person name="Sizemore C."/>
            <person name="Tallon L.J."/>
            <person name="Sadzewicz L.K."/>
            <person name="Sengamalay N."/>
            <person name="Fraser C.M."/>
            <person name="Hine E."/>
            <person name="Shefchek K.A."/>
            <person name="Das S.P."/>
            <person name="Tettelin H."/>
        </authorList>
    </citation>
    <scope>NUCLEOTIDE SEQUENCE [LARGE SCALE GENOMIC DNA]</scope>
    <source>
        <strain evidence="3 4">1956</strain>
    </source>
</reference>
<dbReference type="CDD" id="cd01483">
    <property type="entry name" value="E1_enzyme_family"/>
    <property type="match status" value="1"/>
</dbReference>
<name>X8CRE4_MYCIT</name>
<sequence>MTDGYDLVMQNGHLIVRRIPYLAPSGARTDGRLVLPVNDSGGVMADAIGDHTIWFAGEEPRDERSAPLGSASVRDIGDGDKVSFMLSFKPPSGSYASLYDKVRTYASILSTPARGIDPTLTATPGAAFQVVEDDLPLVYRDTNTTRAGLTALNTVFRGHRIAIVGVGGSGSYILDQVAKTWVDCIDLFDGDVFENHNAFRAPGAAAHETLQAGRNKAEYFAEEYSRMHTGITAHPEHLSLDNIHLLANATFVFLAAADAHERPMIMAWLRDHDIPFIDVGMGLHQVDGGLTGLLKSTTYLPGGSIGLPTKPAPTPGEDEYSTNIQVADLNALNALLAVIGWKRYLGFYATHSLANETVYKLYLNELRNGDAI</sequence>
<proteinExistence type="predicted"/>
<dbReference type="Pfam" id="PF20590">
    <property type="entry name" value="DUF6791"/>
    <property type="match status" value="1"/>
</dbReference>
<organism evidence="3 4">
    <name type="scientific">Mycobacterium intracellulare 1956</name>
    <dbReference type="NCBI Taxonomy" id="1299331"/>
    <lineage>
        <taxon>Bacteria</taxon>
        <taxon>Bacillati</taxon>
        <taxon>Actinomycetota</taxon>
        <taxon>Actinomycetes</taxon>
        <taxon>Mycobacteriales</taxon>
        <taxon>Mycobacteriaceae</taxon>
        <taxon>Mycobacterium</taxon>
        <taxon>Mycobacterium avium complex (MAC)</taxon>
    </lineage>
</organism>
<dbReference type="Pfam" id="PF00899">
    <property type="entry name" value="ThiF"/>
    <property type="match status" value="1"/>
</dbReference>
<evidence type="ECO:0000259" key="1">
    <source>
        <dbReference type="Pfam" id="PF00899"/>
    </source>
</evidence>
<dbReference type="InterPro" id="IPR000594">
    <property type="entry name" value="ThiF_NAD_FAD-bd"/>
</dbReference>
<dbReference type="Proteomes" id="UP000020825">
    <property type="component" value="Unassembled WGS sequence"/>
</dbReference>
<comment type="caution">
    <text evidence="3">The sequence shown here is derived from an EMBL/GenBank/DDBJ whole genome shotgun (WGS) entry which is preliminary data.</text>
</comment>
<evidence type="ECO:0000313" key="3">
    <source>
        <dbReference type="EMBL" id="EUA58431.1"/>
    </source>
</evidence>
<accession>X8CRE4</accession>
<feature type="domain" description="THIF-type NAD/FAD binding fold" evidence="1">
    <location>
        <begin position="159"/>
        <end position="281"/>
    </location>
</feature>
<gene>
    <name evidence="3" type="ORF">I550_1574</name>
</gene>
<dbReference type="PATRIC" id="fig|1299331.3.peg.1525"/>
<dbReference type="AlphaFoldDB" id="X8CRE4"/>
<dbReference type="InterPro" id="IPR046741">
    <property type="entry name" value="DUF6791"/>
</dbReference>
<dbReference type="GO" id="GO:0008641">
    <property type="term" value="F:ubiquitin-like modifier activating enzyme activity"/>
    <property type="evidence" value="ECO:0007669"/>
    <property type="project" value="InterPro"/>
</dbReference>
<protein>
    <submittedName>
        <fullName evidence="3">ThiF family protein</fullName>
    </submittedName>
</protein>
<evidence type="ECO:0000259" key="2">
    <source>
        <dbReference type="Pfam" id="PF20590"/>
    </source>
</evidence>
<dbReference type="EMBL" id="JAOG01000001">
    <property type="protein sequence ID" value="EUA58431.1"/>
    <property type="molecule type" value="Genomic_DNA"/>
</dbReference>
<evidence type="ECO:0000313" key="4">
    <source>
        <dbReference type="Proteomes" id="UP000020825"/>
    </source>
</evidence>
<dbReference type="Gene3D" id="3.40.50.720">
    <property type="entry name" value="NAD(P)-binding Rossmann-like Domain"/>
    <property type="match status" value="1"/>
</dbReference>
<dbReference type="InterPro" id="IPR035985">
    <property type="entry name" value="Ubiquitin-activating_enz"/>
</dbReference>